<dbReference type="Proteomes" id="UP000039324">
    <property type="component" value="Unassembled WGS sequence"/>
</dbReference>
<gene>
    <name evidence="1" type="ORF">PBRA_004293</name>
    <name evidence="2" type="ORF">PLBR_LOCUS7654</name>
</gene>
<protein>
    <submittedName>
        <fullName evidence="1">Uncharacterized protein</fullName>
    </submittedName>
</protein>
<accession>A0A0G4IKF6</accession>
<dbReference type="EMBL" id="CDSF01000024">
    <property type="protein sequence ID" value="CEO95567.1"/>
    <property type="molecule type" value="Genomic_DNA"/>
</dbReference>
<organism evidence="1 3">
    <name type="scientific">Plasmodiophora brassicae</name>
    <name type="common">Clubroot disease agent</name>
    <dbReference type="NCBI Taxonomy" id="37360"/>
    <lineage>
        <taxon>Eukaryota</taxon>
        <taxon>Sar</taxon>
        <taxon>Rhizaria</taxon>
        <taxon>Endomyxa</taxon>
        <taxon>Phytomyxea</taxon>
        <taxon>Plasmodiophorida</taxon>
        <taxon>Plasmodiophoridae</taxon>
        <taxon>Plasmodiophora</taxon>
    </lineage>
</organism>
<dbReference type="EMBL" id="OVEO01000014">
    <property type="protein sequence ID" value="SPR00439.1"/>
    <property type="molecule type" value="Genomic_DNA"/>
</dbReference>
<geneLocation type="mitochondrion" evidence="2"/>
<dbReference type="AlphaFoldDB" id="A0A0G4IKF6"/>
<evidence type="ECO:0000313" key="1">
    <source>
        <dbReference type="EMBL" id="CEO95567.1"/>
    </source>
</evidence>
<dbReference type="Proteomes" id="UP000290189">
    <property type="component" value="Unassembled WGS sequence"/>
</dbReference>
<evidence type="ECO:0000313" key="4">
    <source>
        <dbReference type="Proteomes" id="UP000290189"/>
    </source>
</evidence>
<reference evidence="1 3" key="1">
    <citation type="submission" date="2015-02" db="EMBL/GenBank/DDBJ databases">
        <authorList>
            <person name="Chooi Y.-H."/>
        </authorList>
    </citation>
    <scope>NUCLEOTIDE SEQUENCE [LARGE SCALE GENOMIC DNA]</scope>
    <source>
        <strain evidence="1">E3</strain>
    </source>
</reference>
<keyword evidence="2" id="KW-0496">Mitochondrion</keyword>
<sequence>MAADAYRARLGKWFLLPEAIRKRLQRHPTSIARTPPKTPRVDPDAEVIPEERVEVARRAVDHYGLYGMFQDARASWENWRERDEPVIHRTIVPEWRKGALIRFASFIDNLETFSDHDGDTLTTELDRIMVVEALLRLNHMDHYVGLLCPTAPRLGFQLPVCALDCQLASRVFTRGRRRNYDVDVEFTWEDLEDPDVYAVISVPLDMTLCNWFGDNPTTGDIHRLRALQERLRPDAVPLLAEPTPSLDPDEALQMPEDMTNVREEEALYF</sequence>
<reference evidence="2 4" key="2">
    <citation type="submission" date="2018-03" db="EMBL/GenBank/DDBJ databases">
        <authorList>
            <person name="Fogelqvist J."/>
        </authorList>
    </citation>
    <scope>NUCLEOTIDE SEQUENCE [LARGE SCALE GENOMIC DNA]</scope>
</reference>
<evidence type="ECO:0000313" key="2">
    <source>
        <dbReference type="EMBL" id="SPR00439.1"/>
    </source>
</evidence>
<keyword evidence="3" id="KW-1185">Reference proteome</keyword>
<evidence type="ECO:0000313" key="3">
    <source>
        <dbReference type="Proteomes" id="UP000039324"/>
    </source>
</evidence>
<proteinExistence type="predicted"/>
<name>A0A0G4IKF6_PLABS</name>